<dbReference type="RefSeq" id="WP_185063153.1">
    <property type="nucleotide sequence ID" value="NZ_BAABJP010000052.1"/>
</dbReference>
<dbReference type="Pfam" id="PF13365">
    <property type="entry name" value="Trypsin_2"/>
    <property type="match status" value="1"/>
</dbReference>
<evidence type="ECO:0000313" key="1">
    <source>
        <dbReference type="EMBL" id="GAA5172784.1"/>
    </source>
</evidence>
<name>A0ABP9R8B0_9PSEU</name>
<organism evidence="1 2">
    <name type="scientific">Pseudonocardia eucalypti</name>
    <dbReference type="NCBI Taxonomy" id="648755"/>
    <lineage>
        <taxon>Bacteria</taxon>
        <taxon>Bacillati</taxon>
        <taxon>Actinomycetota</taxon>
        <taxon>Actinomycetes</taxon>
        <taxon>Pseudonocardiales</taxon>
        <taxon>Pseudonocardiaceae</taxon>
        <taxon>Pseudonocardia</taxon>
    </lineage>
</organism>
<dbReference type="SUPFAM" id="SSF50494">
    <property type="entry name" value="Trypsin-like serine proteases"/>
    <property type="match status" value="1"/>
</dbReference>
<dbReference type="InterPro" id="IPR043504">
    <property type="entry name" value="Peptidase_S1_PA_chymotrypsin"/>
</dbReference>
<dbReference type="Proteomes" id="UP001428817">
    <property type="component" value="Unassembled WGS sequence"/>
</dbReference>
<dbReference type="Gene3D" id="2.40.10.10">
    <property type="entry name" value="Trypsin-like serine proteases"/>
    <property type="match status" value="2"/>
</dbReference>
<evidence type="ECO:0000313" key="2">
    <source>
        <dbReference type="Proteomes" id="UP001428817"/>
    </source>
</evidence>
<protein>
    <recommendedName>
        <fullName evidence="3">Serine protease</fullName>
    </recommendedName>
</protein>
<evidence type="ECO:0008006" key="3">
    <source>
        <dbReference type="Google" id="ProtNLM"/>
    </source>
</evidence>
<accession>A0ABP9R8B0</accession>
<dbReference type="EMBL" id="BAABJP010000052">
    <property type="protein sequence ID" value="GAA5172784.1"/>
    <property type="molecule type" value="Genomic_DNA"/>
</dbReference>
<dbReference type="InterPro" id="IPR009003">
    <property type="entry name" value="Peptidase_S1_PA"/>
</dbReference>
<proteinExistence type="predicted"/>
<sequence length="210" mass="21966">MKPTPRRLRRSVLPVRNRNGAIGTATAVSEGLALTALHVIAWEDPATLRLGCDPGLVVCDVATLPLTDYQRVHEQASRSLWRAQAMVGDTVDALGTVDLALLAVPGLNAPPLQPRERPVEVGEHVVVPGYPGGQWSITRGPVTGADDADFAVRLLLGPGASGSPVVDQDGRLVGVVTLDHEVATICVGPGLLAAFLGQFLAVSQESGLPR</sequence>
<gene>
    <name evidence="1" type="ORF">GCM10023321_73100</name>
</gene>
<reference evidence="2" key="1">
    <citation type="journal article" date="2019" name="Int. J. Syst. Evol. Microbiol.">
        <title>The Global Catalogue of Microorganisms (GCM) 10K type strain sequencing project: providing services to taxonomists for standard genome sequencing and annotation.</title>
        <authorList>
            <consortium name="The Broad Institute Genomics Platform"/>
            <consortium name="The Broad Institute Genome Sequencing Center for Infectious Disease"/>
            <person name="Wu L."/>
            <person name="Ma J."/>
        </authorList>
    </citation>
    <scope>NUCLEOTIDE SEQUENCE [LARGE SCALE GENOMIC DNA]</scope>
    <source>
        <strain evidence="2">JCM 18303</strain>
    </source>
</reference>
<keyword evidence="2" id="KW-1185">Reference proteome</keyword>
<comment type="caution">
    <text evidence="1">The sequence shown here is derived from an EMBL/GenBank/DDBJ whole genome shotgun (WGS) entry which is preliminary data.</text>
</comment>